<dbReference type="EMBL" id="AOHX01000026">
    <property type="protein sequence ID" value="ELY47324.1"/>
    <property type="molecule type" value="Genomic_DNA"/>
</dbReference>
<proteinExistence type="predicted"/>
<dbReference type="AlphaFoldDB" id="L9WCY3"/>
<gene>
    <name evidence="1" type="ORF">C495_03662</name>
</gene>
<organism evidence="1 2">
    <name type="scientific">Natronorubrum sulfidifaciens JCM 14089</name>
    <dbReference type="NCBI Taxonomy" id="1230460"/>
    <lineage>
        <taxon>Archaea</taxon>
        <taxon>Methanobacteriati</taxon>
        <taxon>Methanobacteriota</taxon>
        <taxon>Stenosarchaea group</taxon>
        <taxon>Halobacteria</taxon>
        <taxon>Halobacteriales</taxon>
        <taxon>Natrialbaceae</taxon>
        <taxon>Natronorubrum</taxon>
    </lineage>
</organism>
<keyword evidence="2" id="KW-1185">Reference proteome</keyword>
<protein>
    <submittedName>
        <fullName evidence="1">Uncharacterized protein</fullName>
    </submittedName>
</protein>
<dbReference type="OrthoDB" id="374350at2157"/>
<dbReference type="PATRIC" id="fig|1230460.4.peg.732"/>
<sequence length="99" mass="11213">MKPQYLEELFDDTDCITIPGGYQVPTLRKNPLSAAFDVPPRETVISDLLATYPDYEYEQIAFMVAAIYGNFDRDEVEFVDRMENESILVAPSDLGVITN</sequence>
<accession>L9WCY3</accession>
<evidence type="ECO:0000313" key="2">
    <source>
        <dbReference type="Proteomes" id="UP000011661"/>
    </source>
</evidence>
<reference evidence="1 2" key="1">
    <citation type="journal article" date="2014" name="PLoS Genet.">
        <title>Phylogenetically driven sequencing of extremely halophilic archaea reveals strategies for static and dynamic osmo-response.</title>
        <authorList>
            <person name="Becker E.A."/>
            <person name="Seitzer P.M."/>
            <person name="Tritt A."/>
            <person name="Larsen D."/>
            <person name="Krusor M."/>
            <person name="Yao A.I."/>
            <person name="Wu D."/>
            <person name="Madern D."/>
            <person name="Eisen J.A."/>
            <person name="Darling A.E."/>
            <person name="Facciotti M.T."/>
        </authorList>
    </citation>
    <scope>NUCLEOTIDE SEQUENCE [LARGE SCALE GENOMIC DNA]</scope>
    <source>
        <strain evidence="1 2">JCM 14089</strain>
    </source>
</reference>
<comment type="caution">
    <text evidence="1">The sequence shown here is derived from an EMBL/GenBank/DDBJ whole genome shotgun (WGS) entry which is preliminary data.</text>
</comment>
<dbReference type="Proteomes" id="UP000011661">
    <property type="component" value="Unassembled WGS sequence"/>
</dbReference>
<name>L9WCY3_9EURY</name>
<evidence type="ECO:0000313" key="1">
    <source>
        <dbReference type="EMBL" id="ELY47324.1"/>
    </source>
</evidence>
<dbReference type="RefSeq" id="WP_008160115.1">
    <property type="nucleotide sequence ID" value="NZ_AOHX01000026.1"/>
</dbReference>
<dbReference type="STRING" id="1230460.C495_03662"/>